<protein>
    <submittedName>
        <fullName evidence="1">Uncharacterized protein</fullName>
    </submittedName>
</protein>
<reference evidence="1 2" key="1">
    <citation type="submission" date="2024-02" db="EMBL/GenBank/DDBJ databases">
        <title>De novo assembly and annotation of 12 fungi associated with fruit tree decline syndrome in Ontario, Canada.</title>
        <authorList>
            <person name="Sulman M."/>
            <person name="Ellouze W."/>
            <person name="Ilyukhin E."/>
        </authorList>
    </citation>
    <scope>NUCLEOTIDE SEQUENCE [LARGE SCALE GENOMIC DNA]</scope>
    <source>
        <strain evidence="1 2">M11/M66-122</strain>
    </source>
</reference>
<accession>A0AAN9V3W5</accession>
<proteinExistence type="predicted"/>
<gene>
    <name evidence="1" type="ORF">SLS62_004088</name>
</gene>
<keyword evidence="2" id="KW-1185">Reference proteome</keyword>
<dbReference type="AlphaFoldDB" id="A0AAN9V3W5"/>
<sequence length="330" mass="37667">MLDLTSGRPADVLRKRLVQLSCPESSLALTRLDGRDRELIRDFLTAYLTTEPTGAGTHALRAKSNVVDRGLRGNFQFVIDFMNQSPAIDMVAQLCCESLSVDSVAQLNEIELDSNDATMRELRAKIIGAFEKPQASHHDEYELVWNISRFVSGLQEDQLEMLRCSLEYPHWENAQVICDASHTIEDHTKLFTRSQQLAALYRRLKEPAKEPLQYYRDTLEKLYAVPDDEVRELQTRLEINREVNNGDLSELRDEVRDKFMDCSDKAALEAQLRGSRRNITEGQIARAVELVGGSSKEVRKFVRELSRNDLIGLNRVLDLESHGFTLKNED</sequence>
<name>A0AAN9V3W5_9PEZI</name>
<comment type="caution">
    <text evidence="1">The sequence shown here is derived from an EMBL/GenBank/DDBJ whole genome shotgun (WGS) entry which is preliminary data.</text>
</comment>
<dbReference type="Proteomes" id="UP001320420">
    <property type="component" value="Unassembled WGS sequence"/>
</dbReference>
<organism evidence="1 2">
    <name type="scientific">Diatrype stigma</name>
    <dbReference type="NCBI Taxonomy" id="117547"/>
    <lineage>
        <taxon>Eukaryota</taxon>
        <taxon>Fungi</taxon>
        <taxon>Dikarya</taxon>
        <taxon>Ascomycota</taxon>
        <taxon>Pezizomycotina</taxon>
        <taxon>Sordariomycetes</taxon>
        <taxon>Xylariomycetidae</taxon>
        <taxon>Xylariales</taxon>
        <taxon>Diatrypaceae</taxon>
        <taxon>Diatrype</taxon>
    </lineage>
</organism>
<evidence type="ECO:0000313" key="2">
    <source>
        <dbReference type="Proteomes" id="UP001320420"/>
    </source>
</evidence>
<dbReference type="EMBL" id="JAKJXP020000024">
    <property type="protein sequence ID" value="KAK7753989.1"/>
    <property type="molecule type" value="Genomic_DNA"/>
</dbReference>
<evidence type="ECO:0000313" key="1">
    <source>
        <dbReference type="EMBL" id="KAK7753989.1"/>
    </source>
</evidence>